<dbReference type="CDD" id="cd07067">
    <property type="entry name" value="HP_PGM_like"/>
    <property type="match status" value="1"/>
</dbReference>
<gene>
    <name evidence="2" type="primary">sixA</name>
    <name evidence="2" type="ORF">SAE01_21370</name>
</gene>
<evidence type="ECO:0000313" key="3">
    <source>
        <dbReference type="Proteomes" id="UP000321513"/>
    </source>
</evidence>
<dbReference type="Pfam" id="PF00300">
    <property type="entry name" value="His_Phos_1"/>
    <property type="match status" value="1"/>
</dbReference>
<dbReference type="OrthoDB" id="9810154at2"/>
<dbReference type="InterPro" id="IPR013078">
    <property type="entry name" value="His_Pase_superF_clade-1"/>
</dbReference>
<dbReference type="SMART" id="SM00855">
    <property type="entry name" value="PGAM"/>
    <property type="match status" value="1"/>
</dbReference>
<sequence>MKSILLVRHAKSSWDFNVEDFDRPLNQRGETDAAAMAKRLLKKDVKIDAFVSSPAKRALTTATYFAEAYDKKQKHIIIVPALYEAGVSDFFNTIAGLDNDLKHVALFSHNPGITTFASKLTATFIDDMPTCAVFAVKADLKKWSDFEGAQKEFWFFDYPKAG</sequence>
<proteinExistence type="predicted"/>
<dbReference type="Gene3D" id="3.40.50.1240">
    <property type="entry name" value="Phosphoglycerate mutase-like"/>
    <property type="match status" value="1"/>
</dbReference>
<dbReference type="SUPFAM" id="SSF53254">
    <property type="entry name" value="Phosphoglycerate mutase-like"/>
    <property type="match status" value="1"/>
</dbReference>
<dbReference type="RefSeq" id="WP_147203760.1">
    <property type="nucleotide sequence ID" value="NZ_BJYT01000007.1"/>
</dbReference>
<evidence type="ECO:0000256" key="1">
    <source>
        <dbReference type="PIRSR" id="PIRSR613078-2"/>
    </source>
</evidence>
<feature type="binding site" evidence="1">
    <location>
        <position position="57"/>
    </location>
    <ligand>
        <name>substrate</name>
    </ligand>
</feature>
<keyword evidence="3" id="KW-1185">Reference proteome</keyword>
<accession>A0A512BCF1</accession>
<organism evidence="2 3">
    <name type="scientific">Segetibacter aerophilus</name>
    <dbReference type="NCBI Taxonomy" id="670293"/>
    <lineage>
        <taxon>Bacteria</taxon>
        <taxon>Pseudomonadati</taxon>
        <taxon>Bacteroidota</taxon>
        <taxon>Chitinophagia</taxon>
        <taxon>Chitinophagales</taxon>
        <taxon>Chitinophagaceae</taxon>
        <taxon>Segetibacter</taxon>
    </lineage>
</organism>
<dbReference type="EMBL" id="BJYT01000007">
    <property type="protein sequence ID" value="GEO09641.1"/>
    <property type="molecule type" value="Genomic_DNA"/>
</dbReference>
<dbReference type="PANTHER" id="PTHR47623">
    <property type="entry name" value="OS09G0287300 PROTEIN"/>
    <property type="match status" value="1"/>
</dbReference>
<protein>
    <submittedName>
        <fullName evidence="2">Phosphohistidine phosphatase SixA</fullName>
    </submittedName>
</protein>
<dbReference type="PANTHER" id="PTHR47623:SF1">
    <property type="entry name" value="OS09G0287300 PROTEIN"/>
    <property type="match status" value="1"/>
</dbReference>
<reference evidence="2 3" key="1">
    <citation type="submission" date="2019-07" db="EMBL/GenBank/DDBJ databases">
        <title>Whole genome shotgun sequence of Segetibacter aerophilus NBRC 106135.</title>
        <authorList>
            <person name="Hosoyama A."/>
            <person name="Uohara A."/>
            <person name="Ohji S."/>
            <person name="Ichikawa N."/>
        </authorList>
    </citation>
    <scope>NUCLEOTIDE SEQUENCE [LARGE SCALE GENOMIC DNA]</scope>
    <source>
        <strain evidence="2 3">NBRC 106135</strain>
    </source>
</reference>
<name>A0A512BCF1_9BACT</name>
<dbReference type="AlphaFoldDB" id="A0A512BCF1"/>
<evidence type="ECO:0000313" key="2">
    <source>
        <dbReference type="EMBL" id="GEO09641.1"/>
    </source>
</evidence>
<comment type="caution">
    <text evidence="2">The sequence shown here is derived from an EMBL/GenBank/DDBJ whole genome shotgun (WGS) entry which is preliminary data.</text>
</comment>
<dbReference type="Proteomes" id="UP000321513">
    <property type="component" value="Unassembled WGS sequence"/>
</dbReference>
<dbReference type="InterPro" id="IPR029033">
    <property type="entry name" value="His_PPase_superfam"/>
</dbReference>